<dbReference type="Pfam" id="PF16141">
    <property type="entry name" value="GH18_BT1044-like"/>
    <property type="match status" value="1"/>
</dbReference>
<name>F8X2F3_9BACT</name>
<dbReference type="RefSeq" id="WP_006843918.1">
    <property type="nucleotide sequence ID" value="NZ_AQWJ01000006.1"/>
</dbReference>
<evidence type="ECO:0000313" key="2">
    <source>
        <dbReference type="EMBL" id="EGK05751.1"/>
    </source>
</evidence>
<dbReference type="EMBL" id="ADLW01000013">
    <property type="protein sequence ID" value="EGK05751.1"/>
    <property type="molecule type" value="Genomic_DNA"/>
</dbReference>
<feature type="chain" id="PRO_5003379881" description="Lipoprotein" evidence="1">
    <location>
        <begin position="26"/>
        <end position="345"/>
    </location>
</feature>
<gene>
    <name evidence="2" type="ORF">HMPREF9456_02553</name>
</gene>
<dbReference type="Proteomes" id="UP000006420">
    <property type="component" value="Unassembled WGS sequence"/>
</dbReference>
<keyword evidence="3" id="KW-1185">Reference proteome</keyword>
<reference evidence="2 3" key="1">
    <citation type="submission" date="2011-04" db="EMBL/GenBank/DDBJ databases">
        <title>The Genome Sequence of Dysgonomonas mossii DSM 22836.</title>
        <authorList>
            <consortium name="The Broad Institute Genome Sequencing Platform"/>
            <person name="Earl A."/>
            <person name="Ward D."/>
            <person name="Feldgarden M."/>
            <person name="Gevers D."/>
            <person name="Pudlo N."/>
            <person name="Martens E."/>
            <person name="Allen-Vercoe E."/>
            <person name="Young S.K."/>
            <person name="Zeng Q."/>
            <person name="Gargeya S."/>
            <person name="Fitzgerald M."/>
            <person name="Haas B."/>
            <person name="Abouelleil A."/>
            <person name="Alvarado L."/>
            <person name="Arachchi H.M."/>
            <person name="Berlin A."/>
            <person name="Brown A."/>
            <person name="Chapman S.B."/>
            <person name="Chen Z."/>
            <person name="Dunbar C."/>
            <person name="Freedman E."/>
            <person name="Gearin G."/>
            <person name="Gellesch M."/>
            <person name="Goldberg J."/>
            <person name="Griggs A."/>
            <person name="Gujja S."/>
            <person name="Heiman D."/>
            <person name="Howarth C."/>
            <person name="Larson L."/>
            <person name="Lui A."/>
            <person name="MacDonald P.J.P."/>
            <person name="Mehta T."/>
            <person name="Montmayeur A."/>
            <person name="Murphy C."/>
            <person name="Neiman D."/>
            <person name="Pearson M."/>
            <person name="Priest M."/>
            <person name="Roberts A."/>
            <person name="Saif S."/>
            <person name="Shea T."/>
            <person name="Shenoy N."/>
            <person name="Sisk P."/>
            <person name="Stolte C."/>
            <person name="Sykes S."/>
            <person name="Yandava C."/>
            <person name="Wortman J."/>
            <person name="Nusbaum C."/>
            <person name="Birren B."/>
        </authorList>
    </citation>
    <scope>NUCLEOTIDE SEQUENCE [LARGE SCALE GENOMIC DNA]</scope>
    <source>
        <strain evidence="2 3">DSM 22836</strain>
    </source>
</reference>
<proteinExistence type="predicted"/>
<dbReference type="eggNOG" id="COG3325">
    <property type="taxonomic scope" value="Bacteria"/>
</dbReference>
<sequence length="345" mass="39314">MKKYNKNNISLTLFCLLAVILMVSCDDWKEVETIDLDKADISKDNPELYAKYLENLHEYKKSNHVLVYAWVDNSEKNPFSRAHHITDLPDSVDIIGLIHPDKLADWELEDISKVRSEKATKVIYTIDFEAIKAAFNAKLEMATEDEPVALDFLDFLTDSLEYSLSLVQKYNYDGICIGYAGKSRLHMRPNELNQYIENETAFINIMRDWKKRNPEKIITYEGKPQNLIDTSLLDDCLSILISGKTAKAKDELTYTLLLANIDNIPKDRFGMVVMAINLNDPNKSIGYFANGTVTMEGLADWAPVVHGEIKVNAVGVYNASTDYHTTVKDYYYLRKIISSVNPSVK</sequence>
<dbReference type="STRING" id="742767.HMPREF9456_02553"/>
<dbReference type="PROSITE" id="PS51257">
    <property type="entry name" value="PROKAR_LIPOPROTEIN"/>
    <property type="match status" value="1"/>
</dbReference>
<dbReference type="InterPro" id="IPR032320">
    <property type="entry name" value="GH18_BT1044-like"/>
</dbReference>
<dbReference type="GeneID" id="78083178"/>
<accession>F8X2F3</accession>
<evidence type="ECO:0000256" key="1">
    <source>
        <dbReference type="SAM" id="SignalP"/>
    </source>
</evidence>
<evidence type="ECO:0000313" key="3">
    <source>
        <dbReference type="Proteomes" id="UP000006420"/>
    </source>
</evidence>
<protein>
    <recommendedName>
        <fullName evidence="4">Lipoprotein</fullName>
    </recommendedName>
</protein>
<dbReference type="OrthoDB" id="997126at2"/>
<comment type="caution">
    <text evidence="2">The sequence shown here is derived from an EMBL/GenBank/DDBJ whole genome shotgun (WGS) entry which is preliminary data.</text>
</comment>
<evidence type="ECO:0008006" key="4">
    <source>
        <dbReference type="Google" id="ProtNLM"/>
    </source>
</evidence>
<keyword evidence="1" id="KW-0732">Signal</keyword>
<dbReference type="HOGENOM" id="CLU_067030_0_0_10"/>
<dbReference type="AlphaFoldDB" id="F8X2F3"/>
<organism evidence="2 3">
    <name type="scientific">Dysgonomonas mossii DSM 22836</name>
    <dbReference type="NCBI Taxonomy" id="742767"/>
    <lineage>
        <taxon>Bacteria</taxon>
        <taxon>Pseudomonadati</taxon>
        <taxon>Bacteroidota</taxon>
        <taxon>Bacteroidia</taxon>
        <taxon>Bacteroidales</taxon>
        <taxon>Dysgonomonadaceae</taxon>
        <taxon>Dysgonomonas</taxon>
    </lineage>
</organism>
<feature type="signal peptide" evidence="1">
    <location>
        <begin position="1"/>
        <end position="25"/>
    </location>
</feature>